<keyword evidence="3" id="KW-0314">Glutamate biosynthesis</keyword>
<dbReference type="SUPFAM" id="SSF51971">
    <property type="entry name" value="Nucleotide-binding domain"/>
    <property type="match status" value="2"/>
</dbReference>
<dbReference type="EMBL" id="WBUI01000015">
    <property type="protein sequence ID" value="KAB2931167.1"/>
    <property type="molecule type" value="Genomic_DNA"/>
</dbReference>
<dbReference type="AlphaFoldDB" id="A0A833LWL8"/>
<evidence type="ECO:0000259" key="5">
    <source>
        <dbReference type="Pfam" id="PF07992"/>
    </source>
</evidence>
<keyword evidence="2" id="KW-0560">Oxidoreductase</keyword>
<feature type="domain" description="Dihydroprymidine dehydrogenase" evidence="6">
    <location>
        <begin position="23"/>
        <end position="130"/>
    </location>
</feature>
<dbReference type="InterPro" id="IPR009051">
    <property type="entry name" value="Helical_ferredxn"/>
</dbReference>
<organism evidence="7 8">
    <name type="scientific">Leptonema illini</name>
    <dbReference type="NCBI Taxonomy" id="183"/>
    <lineage>
        <taxon>Bacteria</taxon>
        <taxon>Pseudomonadati</taxon>
        <taxon>Spirochaetota</taxon>
        <taxon>Spirochaetia</taxon>
        <taxon>Leptospirales</taxon>
        <taxon>Leptospiraceae</taxon>
        <taxon>Leptonema</taxon>
    </lineage>
</organism>
<protein>
    <submittedName>
        <fullName evidence="7">Glutamate synthase subunit beta</fullName>
    </submittedName>
</protein>
<evidence type="ECO:0000259" key="6">
    <source>
        <dbReference type="Pfam" id="PF14691"/>
    </source>
</evidence>
<dbReference type="GO" id="GO:0051536">
    <property type="term" value="F:iron-sulfur cluster binding"/>
    <property type="evidence" value="ECO:0007669"/>
    <property type="project" value="InterPro"/>
</dbReference>
<sequence length="469" mass="51985">MGDVTGFLKFRRKDSGYRPIEERVHDYNEVENDLPNDERHEQLGRCMDCGVPFCHWACPVSNIMPEWQDYAHKGEWKKAWESLQSTNNFPEITGRVCPAPCEASCVLGLTDQPVTIRENERTIIERAFEEGFIQPQPPQKRTGKKVAVIGSGPAGLAAADLLNRAGHTVTVFEAEERAGGYMRFGIPDFKLKKSVIDRRLALFQEEGIEIRCGVLVGRDITVEQLKSEYHAVCLAVGARQPRDLTVPGRELKGVYFAMQLLKQQNQLVHGEVIPPEELIEIEGKNVLVIGGGDTGSDCVGTSNRRGAKSVRQIELLPQPPAERSEQTPWPLWPNMLRTSSSHKEGCERQWSVLTKEIIGENGVVKKVKCVELSWQGGKMNEVAGTEFELDVDLIFLAMGFVHPVRNGLLTDLGVAYDARGNIQVDGNYQTSVPGFFAAGDATRGPSLVVHAINLGRQAALAIDRYLTAK</sequence>
<evidence type="ECO:0000256" key="4">
    <source>
        <dbReference type="ARBA" id="ARBA00029440"/>
    </source>
</evidence>
<dbReference type="GO" id="GO:0016639">
    <property type="term" value="F:oxidoreductase activity, acting on the CH-NH2 group of donors, NAD or NADP as acceptor"/>
    <property type="evidence" value="ECO:0007669"/>
    <property type="project" value="InterPro"/>
</dbReference>
<accession>A0A833LWL8</accession>
<evidence type="ECO:0000313" key="7">
    <source>
        <dbReference type="EMBL" id="KAB2931167.1"/>
    </source>
</evidence>
<dbReference type="InterPro" id="IPR036188">
    <property type="entry name" value="FAD/NAD-bd_sf"/>
</dbReference>
<dbReference type="InterPro" id="IPR023753">
    <property type="entry name" value="FAD/NAD-binding_dom"/>
</dbReference>
<dbReference type="NCBIfam" id="TIGR01317">
    <property type="entry name" value="GOGAT_sm_gam"/>
    <property type="match status" value="1"/>
</dbReference>
<dbReference type="PANTHER" id="PTHR43100:SF1">
    <property type="entry name" value="GLUTAMATE SYNTHASE [NADPH] SMALL CHAIN"/>
    <property type="match status" value="1"/>
</dbReference>
<dbReference type="InterPro" id="IPR051394">
    <property type="entry name" value="Glutamate_Synthase"/>
</dbReference>
<comment type="pathway">
    <text evidence="4">Amino-acid biosynthesis.</text>
</comment>
<dbReference type="Gene3D" id="3.50.50.60">
    <property type="entry name" value="FAD/NAD(P)-binding domain"/>
    <property type="match status" value="2"/>
</dbReference>
<feature type="domain" description="FAD/NAD(P)-binding" evidence="5">
    <location>
        <begin position="144"/>
        <end position="453"/>
    </location>
</feature>
<reference evidence="7 8" key="1">
    <citation type="submission" date="2019-10" db="EMBL/GenBank/DDBJ databases">
        <title>Extracellular Electron Transfer in a Candidatus Methanoperedens spp. Enrichment Culture.</title>
        <authorList>
            <person name="Berger S."/>
            <person name="Rangel Shaw D."/>
            <person name="Berben T."/>
            <person name="In 'T Zandt M."/>
            <person name="Frank J."/>
            <person name="Reimann J."/>
            <person name="Jetten M.S.M."/>
            <person name="Welte C.U."/>
        </authorList>
    </citation>
    <scope>NUCLEOTIDE SEQUENCE [LARGE SCALE GENOMIC DNA]</scope>
    <source>
        <strain evidence="7">SB12</strain>
    </source>
</reference>
<evidence type="ECO:0000256" key="2">
    <source>
        <dbReference type="ARBA" id="ARBA00023002"/>
    </source>
</evidence>
<dbReference type="Gene3D" id="1.10.1060.10">
    <property type="entry name" value="Alpha-helical ferredoxin"/>
    <property type="match status" value="1"/>
</dbReference>
<name>A0A833LWL8_9LEPT</name>
<dbReference type="PANTHER" id="PTHR43100">
    <property type="entry name" value="GLUTAMATE SYNTHASE [NADPH] SMALL CHAIN"/>
    <property type="match status" value="1"/>
</dbReference>
<proteinExistence type="predicted"/>
<dbReference type="Proteomes" id="UP000460298">
    <property type="component" value="Unassembled WGS sequence"/>
</dbReference>
<dbReference type="InterPro" id="IPR028261">
    <property type="entry name" value="DPD_II"/>
</dbReference>
<dbReference type="InterPro" id="IPR006005">
    <property type="entry name" value="Glut_synth_ssu1"/>
</dbReference>
<gene>
    <name evidence="7" type="ORF">F9K24_14545</name>
</gene>
<dbReference type="Pfam" id="PF14691">
    <property type="entry name" value="Fer4_20"/>
    <property type="match status" value="1"/>
</dbReference>
<comment type="caution">
    <text evidence="7">The sequence shown here is derived from an EMBL/GenBank/DDBJ whole genome shotgun (WGS) entry which is preliminary data.</text>
</comment>
<keyword evidence="1" id="KW-0028">Amino-acid biosynthesis</keyword>
<dbReference type="SUPFAM" id="SSF46548">
    <property type="entry name" value="alpha-helical ferredoxin"/>
    <property type="match status" value="1"/>
</dbReference>
<dbReference type="Pfam" id="PF07992">
    <property type="entry name" value="Pyr_redox_2"/>
    <property type="match status" value="1"/>
</dbReference>
<evidence type="ECO:0000313" key="8">
    <source>
        <dbReference type="Proteomes" id="UP000460298"/>
    </source>
</evidence>
<dbReference type="PRINTS" id="PR00419">
    <property type="entry name" value="ADXRDTASE"/>
</dbReference>
<evidence type="ECO:0000256" key="1">
    <source>
        <dbReference type="ARBA" id="ARBA00022605"/>
    </source>
</evidence>
<dbReference type="GO" id="GO:0006537">
    <property type="term" value="P:glutamate biosynthetic process"/>
    <property type="evidence" value="ECO:0007669"/>
    <property type="project" value="UniProtKB-KW"/>
</dbReference>
<evidence type="ECO:0000256" key="3">
    <source>
        <dbReference type="ARBA" id="ARBA00023164"/>
    </source>
</evidence>